<proteinExistence type="predicted"/>
<reference evidence="1 2" key="2">
    <citation type="submission" date="2020-07" db="EMBL/GenBank/DDBJ databases">
        <title>Genome assembly of wild tea tree DASZ reveals pedigree and selection history of tea varieties.</title>
        <authorList>
            <person name="Zhang W."/>
        </authorList>
    </citation>
    <scope>NUCLEOTIDE SEQUENCE [LARGE SCALE GENOMIC DNA]</scope>
    <source>
        <strain evidence="2">cv. G240</strain>
        <tissue evidence="1">Leaf</tissue>
    </source>
</reference>
<dbReference type="AlphaFoldDB" id="A0A7J7HP06"/>
<dbReference type="SUPFAM" id="SSF50985">
    <property type="entry name" value="RCC1/BLIP-II"/>
    <property type="match status" value="1"/>
</dbReference>
<name>A0A7J7HP06_CAMSI</name>
<gene>
    <name evidence="1" type="ORF">HYC85_006582</name>
</gene>
<dbReference type="Proteomes" id="UP000593564">
    <property type="component" value="Unassembled WGS sequence"/>
</dbReference>
<organism evidence="1 2">
    <name type="scientific">Camellia sinensis</name>
    <name type="common">Tea plant</name>
    <name type="synonym">Thea sinensis</name>
    <dbReference type="NCBI Taxonomy" id="4442"/>
    <lineage>
        <taxon>Eukaryota</taxon>
        <taxon>Viridiplantae</taxon>
        <taxon>Streptophyta</taxon>
        <taxon>Embryophyta</taxon>
        <taxon>Tracheophyta</taxon>
        <taxon>Spermatophyta</taxon>
        <taxon>Magnoliopsida</taxon>
        <taxon>eudicotyledons</taxon>
        <taxon>Gunneridae</taxon>
        <taxon>Pentapetalae</taxon>
        <taxon>asterids</taxon>
        <taxon>Ericales</taxon>
        <taxon>Theaceae</taxon>
        <taxon>Camellia</taxon>
    </lineage>
</organism>
<evidence type="ECO:0000313" key="1">
    <source>
        <dbReference type="EMBL" id="KAF5953726.1"/>
    </source>
</evidence>
<dbReference type="Gene3D" id="2.130.10.30">
    <property type="entry name" value="Regulator of chromosome condensation 1/beta-lactamase-inhibitor protein II"/>
    <property type="match status" value="1"/>
</dbReference>
<protein>
    <submittedName>
        <fullName evidence="1">Uncharacterized protein</fullName>
    </submittedName>
</protein>
<comment type="caution">
    <text evidence="1">The sequence shown here is derived from an EMBL/GenBank/DDBJ whole genome shotgun (WGS) entry which is preliminary data.</text>
</comment>
<keyword evidence="2" id="KW-1185">Reference proteome</keyword>
<dbReference type="InterPro" id="IPR009091">
    <property type="entry name" value="RCC1/BLIP-II"/>
</dbReference>
<accession>A0A7J7HP06</accession>
<reference evidence="2" key="1">
    <citation type="journal article" date="2020" name="Nat. Commun.">
        <title>Genome assembly of wild tea tree DASZ reveals pedigree and selection history of tea varieties.</title>
        <authorList>
            <person name="Zhang W."/>
            <person name="Zhang Y."/>
            <person name="Qiu H."/>
            <person name="Guo Y."/>
            <person name="Wan H."/>
            <person name="Zhang X."/>
            <person name="Scossa F."/>
            <person name="Alseekh S."/>
            <person name="Zhang Q."/>
            <person name="Wang P."/>
            <person name="Xu L."/>
            <person name="Schmidt M.H."/>
            <person name="Jia X."/>
            <person name="Li D."/>
            <person name="Zhu A."/>
            <person name="Guo F."/>
            <person name="Chen W."/>
            <person name="Ni D."/>
            <person name="Usadel B."/>
            <person name="Fernie A.R."/>
            <person name="Wen W."/>
        </authorList>
    </citation>
    <scope>NUCLEOTIDE SEQUENCE [LARGE SCALE GENOMIC DNA]</scope>
    <source>
        <strain evidence="2">cv. G240</strain>
    </source>
</reference>
<dbReference type="EMBL" id="JACBKZ010000003">
    <property type="protein sequence ID" value="KAF5953726.1"/>
    <property type="molecule type" value="Genomic_DNA"/>
</dbReference>
<evidence type="ECO:0000313" key="2">
    <source>
        <dbReference type="Proteomes" id="UP000593564"/>
    </source>
</evidence>
<sequence>MNGTGSKEEGVKMEDTNETVVLMWGYLPGASPDRSQLLSPETVRFPPTNIAGDSWKDACGGGCGFAMAISDAGALVTFGWGLHGQCALLIQCGQGNTNDVLRPPCVSSLLGTQIEGIAAG</sequence>